<protein>
    <submittedName>
        <fullName evidence="3">Pogo transposable element with KRAB domain-like protein</fullName>
    </submittedName>
</protein>
<dbReference type="Proteomes" id="UP000285301">
    <property type="component" value="Unassembled WGS sequence"/>
</dbReference>
<evidence type="ECO:0000313" key="4">
    <source>
        <dbReference type="Proteomes" id="UP000285301"/>
    </source>
</evidence>
<feature type="domain" description="DDE-1" evidence="2">
    <location>
        <begin position="35"/>
        <end position="122"/>
    </location>
</feature>
<dbReference type="STRING" id="1965070.A0A443RJJ4"/>
<dbReference type="Pfam" id="PF03184">
    <property type="entry name" value="DDE_1"/>
    <property type="match status" value="1"/>
</dbReference>
<dbReference type="EMBL" id="NCKU01000466">
    <property type="protein sequence ID" value="RWS15417.1"/>
    <property type="molecule type" value="Genomic_DNA"/>
</dbReference>
<feature type="compositionally biased region" description="Acidic residues" evidence="1">
    <location>
        <begin position="173"/>
        <end position="194"/>
    </location>
</feature>
<evidence type="ECO:0000259" key="2">
    <source>
        <dbReference type="Pfam" id="PF03184"/>
    </source>
</evidence>
<dbReference type="OrthoDB" id="10035668at2759"/>
<dbReference type="AlphaFoldDB" id="A0A443RJJ4"/>
<dbReference type="InterPro" id="IPR004875">
    <property type="entry name" value="DDE_SF_endonuclease_dom"/>
</dbReference>
<gene>
    <name evidence="3" type="ORF">B4U79_15913</name>
</gene>
<name>A0A443RJJ4_9ACAR</name>
<comment type="caution">
    <text evidence="3">The sequence shown here is derived from an EMBL/GenBank/DDBJ whole genome shotgun (WGS) entry which is preliminary data.</text>
</comment>
<dbReference type="GO" id="GO:0003676">
    <property type="term" value="F:nucleic acid binding"/>
    <property type="evidence" value="ECO:0007669"/>
    <property type="project" value="InterPro"/>
</dbReference>
<keyword evidence="4" id="KW-1185">Reference proteome</keyword>
<organism evidence="3 4">
    <name type="scientific">Dinothrombium tinctorium</name>
    <dbReference type="NCBI Taxonomy" id="1965070"/>
    <lineage>
        <taxon>Eukaryota</taxon>
        <taxon>Metazoa</taxon>
        <taxon>Ecdysozoa</taxon>
        <taxon>Arthropoda</taxon>
        <taxon>Chelicerata</taxon>
        <taxon>Arachnida</taxon>
        <taxon>Acari</taxon>
        <taxon>Acariformes</taxon>
        <taxon>Trombidiformes</taxon>
        <taxon>Prostigmata</taxon>
        <taxon>Anystina</taxon>
        <taxon>Parasitengona</taxon>
        <taxon>Trombidioidea</taxon>
        <taxon>Trombidiidae</taxon>
        <taxon>Dinothrombium</taxon>
    </lineage>
</organism>
<reference evidence="3 4" key="1">
    <citation type="journal article" date="2018" name="Gigascience">
        <title>Genomes of trombidid mites reveal novel predicted allergens and laterally-transferred genes associated with secondary metabolism.</title>
        <authorList>
            <person name="Dong X."/>
            <person name="Chaisiri K."/>
            <person name="Xia D."/>
            <person name="Armstrong S.D."/>
            <person name="Fang Y."/>
            <person name="Donnelly M.J."/>
            <person name="Kadowaki T."/>
            <person name="McGarry J.W."/>
            <person name="Darby A.C."/>
            <person name="Makepeace B.L."/>
        </authorList>
    </citation>
    <scope>NUCLEOTIDE SEQUENCE [LARGE SCALE GENOMIC DNA]</scope>
    <source>
        <strain evidence="3">UoL-WK</strain>
    </source>
</reference>
<accession>A0A443RJJ4</accession>
<sequence length="194" mass="21906">MDETPLYFCMPSKRTYDLKGVKTGRCKTTGHDKLRFSVVLTVLGNGEKLKPIVIFKNLKKAPKGEFPKTIVVSVADKGFMTTQKMDEYRKEVWQKRVLASIFNQKSVLVMDSHPSHKHRNVSKKGPFSKKCYGSYNIEKGPASLRVKMVAKCMKEVLGIEADLSEPVEPTGITDDEDDEDENDECNNEAEVLET</sequence>
<evidence type="ECO:0000256" key="1">
    <source>
        <dbReference type="SAM" id="MobiDB-lite"/>
    </source>
</evidence>
<evidence type="ECO:0000313" key="3">
    <source>
        <dbReference type="EMBL" id="RWS15417.1"/>
    </source>
</evidence>
<feature type="region of interest" description="Disordered" evidence="1">
    <location>
        <begin position="163"/>
        <end position="194"/>
    </location>
</feature>
<proteinExistence type="predicted"/>